<evidence type="ECO:0000259" key="1">
    <source>
        <dbReference type="PROSITE" id="PS50937"/>
    </source>
</evidence>
<dbReference type="NCBIfam" id="TIGR01764">
    <property type="entry name" value="excise"/>
    <property type="match status" value="1"/>
</dbReference>
<dbReference type="Pfam" id="PF12728">
    <property type="entry name" value="HTH_17"/>
    <property type="match status" value="1"/>
</dbReference>
<dbReference type="InterPro" id="IPR000551">
    <property type="entry name" value="MerR-type_HTH_dom"/>
</dbReference>
<dbReference type="SUPFAM" id="SSF46955">
    <property type="entry name" value="Putative DNA-binding domain"/>
    <property type="match status" value="1"/>
</dbReference>
<dbReference type="AlphaFoldDB" id="A0A0F8YFR4"/>
<protein>
    <recommendedName>
        <fullName evidence="1">HTH merR-type domain-containing protein</fullName>
    </recommendedName>
</protein>
<accession>A0A0F8YFR4</accession>
<proteinExistence type="predicted"/>
<dbReference type="GO" id="GO:0006355">
    <property type="term" value="P:regulation of DNA-templated transcription"/>
    <property type="evidence" value="ECO:0007669"/>
    <property type="project" value="InterPro"/>
</dbReference>
<dbReference type="InterPro" id="IPR041657">
    <property type="entry name" value="HTH_17"/>
</dbReference>
<sequence length="51" mass="5937">MLTIKEVAEKFGVHEQTVYRWVYSGKLKAIKVGGLLRVTEEQLKEFVEVKK</sequence>
<dbReference type="GO" id="GO:0003677">
    <property type="term" value="F:DNA binding"/>
    <property type="evidence" value="ECO:0007669"/>
    <property type="project" value="InterPro"/>
</dbReference>
<dbReference type="EMBL" id="LAZR01069873">
    <property type="protein sequence ID" value="KKK46851.1"/>
    <property type="molecule type" value="Genomic_DNA"/>
</dbReference>
<organism evidence="2">
    <name type="scientific">marine sediment metagenome</name>
    <dbReference type="NCBI Taxonomy" id="412755"/>
    <lineage>
        <taxon>unclassified sequences</taxon>
        <taxon>metagenomes</taxon>
        <taxon>ecological metagenomes</taxon>
    </lineage>
</organism>
<dbReference type="PROSITE" id="PS50937">
    <property type="entry name" value="HTH_MERR_2"/>
    <property type="match status" value="1"/>
</dbReference>
<gene>
    <name evidence="2" type="ORF">LCGC14_3161080</name>
</gene>
<reference evidence="2" key="1">
    <citation type="journal article" date="2015" name="Nature">
        <title>Complex archaea that bridge the gap between prokaryotes and eukaryotes.</title>
        <authorList>
            <person name="Spang A."/>
            <person name="Saw J.H."/>
            <person name="Jorgensen S.L."/>
            <person name="Zaremba-Niedzwiedzka K."/>
            <person name="Martijn J."/>
            <person name="Lind A.E."/>
            <person name="van Eijk R."/>
            <person name="Schleper C."/>
            <person name="Guy L."/>
            <person name="Ettema T.J."/>
        </authorList>
    </citation>
    <scope>NUCLEOTIDE SEQUENCE</scope>
</reference>
<comment type="caution">
    <text evidence="2">The sequence shown here is derived from an EMBL/GenBank/DDBJ whole genome shotgun (WGS) entry which is preliminary data.</text>
</comment>
<dbReference type="InterPro" id="IPR010093">
    <property type="entry name" value="SinI_DNA-bd"/>
</dbReference>
<dbReference type="InterPro" id="IPR009061">
    <property type="entry name" value="DNA-bd_dom_put_sf"/>
</dbReference>
<dbReference type="Gene3D" id="1.10.1660.10">
    <property type="match status" value="1"/>
</dbReference>
<feature type="domain" description="HTH merR-type" evidence="1">
    <location>
        <begin position="1"/>
        <end position="21"/>
    </location>
</feature>
<evidence type="ECO:0000313" key="2">
    <source>
        <dbReference type="EMBL" id="KKK46851.1"/>
    </source>
</evidence>
<name>A0A0F8YFR4_9ZZZZ</name>